<comment type="caution">
    <text evidence="1">The sequence shown here is derived from an EMBL/GenBank/DDBJ whole genome shotgun (WGS) entry which is preliminary data.</text>
</comment>
<dbReference type="Proteomes" id="UP000753961">
    <property type="component" value="Unassembled WGS sequence"/>
</dbReference>
<name>A0A953HNC7_9BACT</name>
<sequence length="280" mass="31821">MEIRKPKIFQKIILLLVATGLLFSCEEVIELDLDRVDPRMVVEANISNQPGPYTVRLSETTDFYDENNFNPRVGAEVILYDELGNRDTLWEVTPGHYQTTSIRGMVGLNYTLEIHHEGKTYTASSKMPDQFNPIDSLIVAYEEESIFRDAGYYAKVTTQDPEGVDNYYRLKIFVNDKVFIFNQDDADADEYEDNNMYLATDQFTDGRYVDFDLSPPLKIGDKVKVELYHINQGTYDYYRTLLEAAGLGGLAPANPISNFGEQALGNFNAYVVFADSTVVQ</sequence>
<protein>
    <submittedName>
        <fullName evidence="1">DUF4249 domain-containing protein</fullName>
    </submittedName>
</protein>
<evidence type="ECO:0000313" key="1">
    <source>
        <dbReference type="EMBL" id="MBY5959154.1"/>
    </source>
</evidence>
<organism evidence="1 2">
    <name type="scientific">Membranihabitans marinus</name>
    <dbReference type="NCBI Taxonomy" id="1227546"/>
    <lineage>
        <taxon>Bacteria</taxon>
        <taxon>Pseudomonadati</taxon>
        <taxon>Bacteroidota</taxon>
        <taxon>Saprospiria</taxon>
        <taxon>Saprospirales</taxon>
        <taxon>Saprospiraceae</taxon>
        <taxon>Membranihabitans</taxon>
    </lineage>
</organism>
<dbReference type="PROSITE" id="PS51257">
    <property type="entry name" value="PROKAR_LIPOPROTEIN"/>
    <property type="match status" value="1"/>
</dbReference>
<reference evidence="1" key="1">
    <citation type="submission" date="2021-06" db="EMBL/GenBank/DDBJ databases">
        <title>44 bacteria genomes isolated from Dapeng, Shenzhen.</title>
        <authorList>
            <person name="Zheng W."/>
            <person name="Yu S."/>
            <person name="Huang Y."/>
        </authorList>
    </citation>
    <scope>NUCLEOTIDE SEQUENCE</scope>
    <source>
        <strain evidence="1">DP5N28-2</strain>
    </source>
</reference>
<dbReference type="InterPro" id="IPR025345">
    <property type="entry name" value="DUF4249"/>
</dbReference>
<evidence type="ECO:0000313" key="2">
    <source>
        <dbReference type="Proteomes" id="UP000753961"/>
    </source>
</evidence>
<dbReference type="EMBL" id="JAHVHU010000012">
    <property type="protein sequence ID" value="MBY5959154.1"/>
    <property type="molecule type" value="Genomic_DNA"/>
</dbReference>
<dbReference type="AlphaFoldDB" id="A0A953HNC7"/>
<proteinExistence type="predicted"/>
<dbReference type="Pfam" id="PF14054">
    <property type="entry name" value="DUF4249"/>
    <property type="match status" value="1"/>
</dbReference>
<gene>
    <name evidence="1" type="ORF">KUV50_13460</name>
</gene>
<dbReference type="RefSeq" id="WP_222580693.1">
    <property type="nucleotide sequence ID" value="NZ_JAHVHU010000012.1"/>
</dbReference>
<accession>A0A953HNC7</accession>
<keyword evidence="2" id="KW-1185">Reference proteome</keyword>